<gene>
    <name evidence="2" type="ORF">IPOD504_LOCUS16314</name>
</gene>
<organism evidence="2 3">
    <name type="scientific">Iphiclides podalirius</name>
    <name type="common">scarce swallowtail</name>
    <dbReference type="NCBI Taxonomy" id="110791"/>
    <lineage>
        <taxon>Eukaryota</taxon>
        <taxon>Metazoa</taxon>
        <taxon>Ecdysozoa</taxon>
        <taxon>Arthropoda</taxon>
        <taxon>Hexapoda</taxon>
        <taxon>Insecta</taxon>
        <taxon>Pterygota</taxon>
        <taxon>Neoptera</taxon>
        <taxon>Endopterygota</taxon>
        <taxon>Lepidoptera</taxon>
        <taxon>Glossata</taxon>
        <taxon>Ditrysia</taxon>
        <taxon>Papilionoidea</taxon>
        <taxon>Papilionidae</taxon>
        <taxon>Papilioninae</taxon>
        <taxon>Iphiclides</taxon>
    </lineage>
</organism>
<protein>
    <submittedName>
        <fullName evidence="2">Uncharacterized protein</fullName>
    </submittedName>
</protein>
<accession>A0ABN8J2G2</accession>
<dbReference type="Proteomes" id="UP000837857">
    <property type="component" value="Chromosome 8"/>
</dbReference>
<sequence>MDKGALDRERSDARHNAPTRFLSRIVAPRSQEERRGPPLGETRVPSPPPPPRAYRRVAYGGAAPDKLAFKRLPSIRVQTVQSITNKWRYLRARERKSHNFLAIEQPRRPSNGV</sequence>
<name>A0ABN8J2G2_9NEOP</name>
<evidence type="ECO:0000256" key="1">
    <source>
        <dbReference type="SAM" id="MobiDB-lite"/>
    </source>
</evidence>
<reference evidence="2" key="1">
    <citation type="submission" date="2022-03" db="EMBL/GenBank/DDBJ databases">
        <authorList>
            <person name="Martin H S."/>
        </authorList>
    </citation>
    <scope>NUCLEOTIDE SEQUENCE</scope>
</reference>
<feature type="non-terminal residue" evidence="2">
    <location>
        <position position="113"/>
    </location>
</feature>
<evidence type="ECO:0000313" key="2">
    <source>
        <dbReference type="EMBL" id="CAH2074897.1"/>
    </source>
</evidence>
<feature type="region of interest" description="Disordered" evidence="1">
    <location>
        <begin position="1"/>
        <end position="52"/>
    </location>
</feature>
<feature type="compositionally biased region" description="Basic and acidic residues" evidence="1">
    <location>
        <begin position="1"/>
        <end position="15"/>
    </location>
</feature>
<proteinExistence type="predicted"/>
<keyword evidence="3" id="KW-1185">Reference proteome</keyword>
<dbReference type="EMBL" id="OW152820">
    <property type="protein sequence ID" value="CAH2074897.1"/>
    <property type="molecule type" value="Genomic_DNA"/>
</dbReference>
<evidence type="ECO:0000313" key="3">
    <source>
        <dbReference type="Proteomes" id="UP000837857"/>
    </source>
</evidence>